<comment type="catalytic activity">
    <reaction evidence="11">
        <text>(1S,2R)-1-C-(indol-3-yl)glycerol 3-phosphate + L-serine = D-glyceraldehyde 3-phosphate + L-tryptophan + H2O</text>
        <dbReference type="Rhea" id="RHEA:10532"/>
        <dbReference type="ChEBI" id="CHEBI:15377"/>
        <dbReference type="ChEBI" id="CHEBI:33384"/>
        <dbReference type="ChEBI" id="CHEBI:57912"/>
        <dbReference type="ChEBI" id="CHEBI:58866"/>
        <dbReference type="ChEBI" id="CHEBI:59776"/>
        <dbReference type="EC" id="4.2.1.20"/>
    </reaction>
</comment>
<keyword evidence="14" id="KW-1185">Reference proteome</keyword>
<evidence type="ECO:0000256" key="5">
    <source>
        <dbReference type="ARBA" id="ARBA00012043"/>
    </source>
</evidence>
<comment type="caution">
    <text evidence="13">The sequence shown here is derived from an EMBL/GenBank/DDBJ whole genome shotgun (WGS) entry which is preliminary data.</text>
</comment>
<dbReference type="Pfam" id="PF00291">
    <property type="entry name" value="PALP"/>
    <property type="match status" value="1"/>
</dbReference>
<dbReference type="InterPro" id="IPR001926">
    <property type="entry name" value="TrpB-like_PALP"/>
</dbReference>
<dbReference type="GO" id="GO:0004834">
    <property type="term" value="F:tryptophan synthase activity"/>
    <property type="evidence" value="ECO:0007669"/>
    <property type="project" value="UniProtKB-EC"/>
</dbReference>
<dbReference type="InterPro" id="IPR036052">
    <property type="entry name" value="TrpB-like_PALP_sf"/>
</dbReference>
<comment type="subunit">
    <text evidence="4">Tetramer of two alpha and two beta chains.</text>
</comment>
<evidence type="ECO:0000256" key="3">
    <source>
        <dbReference type="ARBA" id="ARBA00009982"/>
    </source>
</evidence>
<keyword evidence="10" id="KW-0456">Lyase</keyword>
<dbReference type="FunFam" id="3.40.50.1100:FF:000004">
    <property type="entry name" value="Tryptophan synthase beta chain"/>
    <property type="match status" value="1"/>
</dbReference>
<dbReference type="EC" id="4.2.1.20" evidence="5"/>
<dbReference type="SUPFAM" id="SSF53686">
    <property type="entry name" value="Tryptophan synthase beta subunit-like PLP-dependent enzymes"/>
    <property type="match status" value="1"/>
</dbReference>
<evidence type="ECO:0000256" key="10">
    <source>
        <dbReference type="ARBA" id="ARBA00023239"/>
    </source>
</evidence>
<dbReference type="GO" id="GO:0005737">
    <property type="term" value="C:cytoplasm"/>
    <property type="evidence" value="ECO:0007669"/>
    <property type="project" value="TreeGrafter"/>
</dbReference>
<feature type="domain" description="Tryptophan synthase beta chain-like PALP" evidence="12">
    <location>
        <begin position="24"/>
        <end position="187"/>
    </location>
</feature>
<evidence type="ECO:0000259" key="12">
    <source>
        <dbReference type="Pfam" id="PF00291"/>
    </source>
</evidence>
<evidence type="ECO:0000256" key="2">
    <source>
        <dbReference type="ARBA" id="ARBA00004733"/>
    </source>
</evidence>
<reference evidence="13 14" key="1">
    <citation type="submission" date="2020-07" db="EMBL/GenBank/DDBJ databases">
        <title>Sequencing the genomes of 1000 actinobacteria strains.</title>
        <authorList>
            <person name="Klenk H.-P."/>
        </authorList>
    </citation>
    <scope>NUCLEOTIDE SEQUENCE [LARGE SCALE GENOMIC DNA]</scope>
    <source>
        <strain evidence="13 14">DSM 24723</strain>
    </source>
</reference>
<organism evidence="13 14">
    <name type="scientific">Janibacter alkaliphilus</name>
    <dbReference type="NCBI Taxonomy" id="1069963"/>
    <lineage>
        <taxon>Bacteria</taxon>
        <taxon>Bacillati</taxon>
        <taxon>Actinomycetota</taxon>
        <taxon>Actinomycetes</taxon>
        <taxon>Micrococcales</taxon>
        <taxon>Intrasporangiaceae</taxon>
        <taxon>Janibacter</taxon>
    </lineage>
</organism>
<keyword evidence="8" id="KW-0663">Pyridoxal phosphate</keyword>
<keyword evidence="9" id="KW-0057">Aromatic amino acid biosynthesis</keyword>
<comment type="similarity">
    <text evidence="3">Belongs to the TrpB family.</text>
</comment>
<dbReference type="PANTHER" id="PTHR48077:SF3">
    <property type="entry name" value="TRYPTOPHAN SYNTHASE"/>
    <property type="match status" value="1"/>
</dbReference>
<keyword evidence="6" id="KW-0028">Amino-acid biosynthesis</keyword>
<proteinExistence type="inferred from homology"/>
<name>A0A852XA91_9MICO</name>
<dbReference type="AlphaFoldDB" id="A0A852XA91"/>
<evidence type="ECO:0000256" key="8">
    <source>
        <dbReference type="ARBA" id="ARBA00022898"/>
    </source>
</evidence>
<dbReference type="Proteomes" id="UP000592181">
    <property type="component" value="Unassembled WGS sequence"/>
</dbReference>
<evidence type="ECO:0000256" key="4">
    <source>
        <dbReference type="ARBA" id="ARBA00011270"/>
    </source>
</evidence>
<evidence type="ECO:0000256" key="9">
    <source>
        <dbReference type="ARBA" id="ARBA00023141"/>
    </source>
</evidence>
<keyword evidence="7" id="KW-0822">Tryptophan biosynthesis</keyword>
<dbReference type="EMBL" id="JACBZX010000001">
    <property type="protein sequence ID" value="NYG37274.1"/>
    <property type="molecule type" value="Genomic_DNA"/>
</dbReference>
<evidence type="ECO:0000256" key="6">
    <source>
        <dbReference type="ARBA" id="ARBA00022605"/>
    </source>
</evidence>
<evidence type="ECO:0000256" key="1">
    <source>
        <dbReference type="ARBA" id="ARBA00001933"/>
    </source>
</evidence>
<dbReference type="Gene3D" id="3.40.50.1100">
    <property type="match status" value="1"/>
</dbReference>
<dbReference type="InterPro" id="IPR023026">
    <property type="entry name" value="Trp_synth_beta/beta-like"/>
</dbReference>
<sequence length="204" mass="21445">MVGPHPYPSMVRDFQSVVGTEAREQILEKEGRLPDLVMACVGGGSNALGLFSGFLEDPSVRITGVEPAGEGLSSDRHAATMTKGSDGTLHGMATVVLQEADGEPSPVHSIASGLDYPGIGPQHAHLRESGRVEYVSVTDAQTLDAFSALCRLEGIIPALESSHAVAHAMQVVPDMSPDEVVIINLSGRGDKDVDYVAEVLSSRD</sequence>
<dbReference type="RefSeq" id="WP_343037024.1">
    <property type="nucleotide sequence ID" value="NZ_JACBZX010000001.1"/>
</dbReference>
<evidence type="ECO:0000313" key="14">
    <source>
        <dbReference type="Proteomes" id="UP000592181"/>
    </source>
</evidence>
<evidence type="ECO:0000256" key="7">
    <source>
        <dbReference type="ARBA" id="ARBA00022822"/>
    </source>
</evidence>
<accession>A0A852XA91</accession>
<evidence type="ECO:0000313" key="13">
    <source>
        <dbReference type="EMBL" id="NYG37274.1"/>
    </source>
</evidence>
<comment type="cofactor">
    <cofactor evidence="1">
        <name>pyridoxal 5'-phosphate</name>
        <dbReference type="ChEBI" id="CHEBI:597326"/>
    </cofactor>
</comment>
<comment type="pathway">
    <text evidence="2">Amino-acid biosynthesis; L-tryptophan biosynthesis; L-tryptophan from chorismate: step 5/5.</text>
</comment>
<dbReference type="PANTHER" id="PTHR48077">
    <property type="entry name" value="TRYPTOPHAN SYNTHASE-RELATED"/>
    <property type="match status" value="1"/>
</dbReference>
<protein>
    <recommendedName>
        <fullName evidence="5">tryptophan synthase</fullName>
        <ecNumber evidence="5">4.2.1.20</ecNumber>
    </recommendedName>
</protein>
<evidence type="ECO:0000256" key="11">
    <source>
        <dbReference type="ARBA" id="ARBA00049047"/>
    </source>
</evidence>
<gene>
    <name evidence="13" type="ORF">BJY28_001743</name>
</gene>